<evidence type="ECO:0000256" key="1">
    <source>
        <dbReference type="ARBA" id="ARBA00023016"/>
    </source>
</evidence>
<dbReference type="Pfam" id="PF00011">
    <property type="entry name" value="HSP20"/>
    <property type="match status" value="1"/>
</dbReference>
<evidence type="ECO:0000256" key="3">
    <source>
        <dbReference type="RuleBase" id="RU003616"/>
    </source>
</evidence>
<dbReference type="InterPro" id="IPR008978">
    <property type="entry name" value="HSP20-like_chaperone"/>
</dbReference>
<protein>
    <submittedName>
        <fullName evidence="4">Uncharacterized protein</fullName>
    </submittedName>
</protein>
<dbReference type="PRINTS" id="PR00299">
    <property type="entry name" value="ACRYSTALLIN"/>
</dbReference>
<proteinExistence type="inferred from homology"/>
<dbReference type="PANTHER" id="PTHR45640">
    <property type="entry name" value="HEAT SHOCK PROTEIN HSP-12.2-RELATED"/>
    <property type="match status" value="1"/>
</dbReference>
<reference evidence="4" key="1">
    <citation type="submission" date="2020-11" db="EMBL/GenBank/DDBJ databases">
        <authorList>
            <person name="Tran Van P."/>
        </authorList>
    </citation>
    <scope>NUCLEOTIDE SEQUENCE</scope>
</reference>
<dbReference type="PANTHER" id="PTHR45640:SF13">
    <property type="entry name" value="HEAT SHOCK PROTEIN 22-RELATED"/>
    <property type="match status" value="1"/>
</dbReference>
<keyword evidence="1" id="KW-0346">Stress response</keyword>
<accession>A0A7R8ZM45</accession>
<sequence length="164" mass="18019">MALIPFLLDDPLLELRRLRTCPRHQSAPTVTLIPIGNGTPLADLRSLATGDTRLEGASSGAKVTNNSKMFHVCMDARGFKPNELKVKVNDKSITVEGSHEEREEEEGEGFICRQFTRRFLVPDGIKVDQVTSSVSPKGILTIKAPKIQPQDAPTPIEVMIERGS</sequence>
<dbReference type="GO" id="GO:0051082">
    <property type="term" value="F:unfolded protein binding"/>
    <property type="evidence" value="ECO:0007669"/>
    <property type="project" value="TreeGrafter"/>
</dbReference>
<name>A0A7R8ZM45_9CRUS</name>
<organism evidence="4">
    <name type="scientific">Cyprideis torosa</name>
    <dbReference type="NCBI Taxonomy" id="163714"/>
    <lineage>
        <taxon>Eukaryota</taxon>
        <taxon>Metazoa</taxon>
        <taxon>Ecdysozoa</taxon>
        <taxon>Arthropoda</taxon>
        <taxon>Crustacea</taxon>
        <taxon>Oligostraca</taxon>
        <taxon>Ostracoda</taxon>
        <taxon>Podocopa</taxon>
        <taxon>Podocopida</taxon>
        <taxon>Cytherocopina</taxon>
        <taxon>Cytheroidea</taxon>
        <taxon>Cytherideidae</taxon>
        <taxon>Cyprideis</taxon>
    </lineage>
</organism>
<evidence type="ECO:0000313" key="4">
    <source>
        <dbReference type="EMBL" id="CAD7225145.1"/>
    </source>
</evidence>
<dbReference type="GO" id="GO:0005737">
    <property type="term" value="C:cytoplasm"/>
    <property type="evidence" value="ECO:0007669"/>
    <property type="project" value="TreeGrafter"/>
</dbReference>
<evidence type="ECO:0000256" key="2">
    <source>
        <dbReference type="PROSITE-ProRule" id="PRU00285"/>
    </source>
</evidence>
<dbReference type="InterPro" id="IPR002068">
    <property type="entry name" value="A-crystallin/Hsp20_dom"/>
</dbReference>
<dbReference type="AlphaFoldDB" id="A0A7R8ZM45"/>
<dbReference type="GO" id="GO:0042026">
    <property type="term" value="P:protein refolding"/>
    <property type="evidence" value="ECO:0007669"/>
    <property type="project" value="TreeGrafter"/>
</dbReference>
<dbReference type="OrthoDB" id="1431247at2759"/>
<dbReference type="GO" id="GO:0009408">
    <property type="term" value="P:response to heat"/>
    <property type="evidence" value="ECO:0007669"/>
    <property type="project" value="TreeGrafter"/>
</dbReference>
<comment type="similarity">
    <text evidence="2 3">Belongs to the small heat shock protein (HSP20) family.</text>
</comment>
<dbReference type="PROSITE" id="PS01031">
    <property type="entry name" value="SHSP"/>
    <property type="match status" value="1"/>
</dbReference>
<dbReference type="EMBL" id="OB660511">
    <property type="protein sequence ID" value="CAD7225145.1"/>
    <property type="molecule type" value="Genomic_DNA"/>
</dbReference>
<dbReference type="InterPro" id="IPR001436">
    <property type="entry name" value="Alpha-crystallin/sHSP_animal"/>
</dbReference>
<dbReference type="SUPFAM" id="SSF49764">
    <property type="entry name" value="HSP20-like chaperones"/>
    <property type="match status" value="1"/>
</dbReference>
<dbReference type="CDD" id="cd06526">
    <property type="entry name" value="metazoan_ACD"/>
    <property type="match status" value="1"/>
</dbReference>
<gene>
    <name evidence="4" type="ORF">CTOB1V02_LOCUS3091</name>
</gene>
<dbReference type="GO" id="GO:0005634">
    <property type="term" value="C:nucleus"/>
    <property type="evidence" value="ECO:0007669"/>
    <property type="project" value="TreeGrafter"/>
</dbReference>
<dbReference type="Gene3D" id="2.60.40.790">
    <property type="match status" value="1"/>
</dbReference>